<keyword evidence="2" id="KW-1185">Reference proteome</keyword>
<sequence length="278" mass="29247">MTTTPETSIVEPTDGSLDDDRIIPLLLAQAASRGARYWDYQDAHQVYAALLAKLDAALPARAPEPAAARWEIRSPAGCPSVTDKADLAGQWLKQGYVVTPFYTAPPNPVAASAVDGQAATGDWHMEAVYEVIEELHQAAKQAGTEPMKALLSDAADMAIWLISAPSSPAPVADNPAGDPVVNAPMSLWAAAAMSMLATYDAFMDGALQSPADRASFEHLLLAASFGAQAFDDAPPIARGGAEVSLLLKAFCQALIDPSDKRLDHLRANYAPPSAAEPA</sequence>
<proteinExistence type="predicted"/>
<name>A0ABV7UED2_9HYPH</name>
<reference evidence="2" key="1">
    <citation type="journal article" date="2019" name="Int. J. Syst. Evol. Microbiol.">
        <title>The Global Catalogue of Microorganisms (GCM) 10K type strain sequencing project: providing services to taxonomists for standard genome sequencing and annotation.</title>
        <authorList>
            <consortium name="The Broad Institute Genomics Platform"/>
            <consortium name="The Broad Institute Genome Sequencing Center for Infectious Disease"/>
            <person name="Wu L."/>
            <person name="Ma J."/>
        </authorList>
    </citation>
    <scope>NUCLEOTIDE SEQUENCE [LARGE SCALE GENOMIC DNA]</scope>
    <source>
        <strain evidence="2">KCTC 42282</strain>
    </source>
</reference>
<evidence type="ECO:0000313" key="1">
    <source>
        <dbReference type="EMBL" id="MFC3637047.1"/>
    </source>
</evidence>
<protein>
    <submittedName>
        <fullName evidence="1">Uncharacterized protein</fullName>
    </submittedName>
</protein>
<comment type="caution">
    <text evidence="1">The sequence shown here is derived from an EMBL/GenBank/DDBJ whole genome shotgun (WGS) entry which is preliminary data.</text>
</comment>
<dbReference type="Proteomes" id="UP001595704">
    <property type="component" value="Unassembled WGS sequence"/>
</dbReference>
<evidence type="ECO:0000313" key="2">
    <source>
        <dbReference type="Proteomes" id="UP001595704"/>
    </source>
</evidence>
<accession>A0ABV7UED2</accession>
<dbReference type="EMBL" id="JBHRYC010000026">
    <property type="protein sequence ID" value="MFC3637047.1"/>
    <property type="molecule type" value="Genomic_DNA"/>
</dbReference>
<gene>
    <name evidence="1" type="ORF">ACFONL_06570</name>
</gene>
<dbReference type="RefSeq" id="WP_191318026.1">
    <property type="nucleotide sequence ID" value="NZ_BNCG01000002.1"/>
</dbReference>
<organism evidence="1 2">
    <name type="scientific">Camelimonas fluminis</name>
    <dbReference type="NCBI Taxonomy" id="1576911"/>
    <lineage>
        <taxon>Bacteria</taxon>
        <taxon>Pseudomonadati</taxon>
        <taxon>Pseudomonadota</taxon>
        <taxon>Alphaproteobacteria</taxon>
        <taxon>Hyphomicrobiales</taxon>
        <taxon>Chelatococcaceae</taxon>
        <taxon>Camelimonas</taxon>
    </lineage>
</organism>